<name>A0AAE0HWF5_9PEZI</name>
<comment type="caution">
    <text evidence="1">The sequence shown here is derived from an EMBL/GenBank/DDBJ whole genome shotgun (WGS) entry which is preliminary data.</text>
</comment>
<proteinExistence type="predicted"/>
<reference evidence="1" key="1">
    <citation type="journal article" date="2023" name="Mol. Phylogenet. Evol.">
        <title>Genome-scale phylogeny and comparative genomics of the fungal order Sordariales.</title>
        <authorList>
            <person name="Hensen N."/>
            <person name="Bonometti L."/>
            <person name="Westerberg I."/>
            <person name="Brannstrom I.O."/>
            <person name="Guillou S."/>
            <person name="Cros-Aarteil S."/>
            <person name="Calhoun S."/>
            <person name="Haridas S."/>
            <person name="Kuo A."/>
            <person name="Mondo S."/>
            <person name="Pangilinan J."/>
            <person name="Riley R."/>
            <person name="LaButti K."/>
            <person name="Andreopoulos B."/>
            <person name="Lipzen A."/>
            <person name="Chen C."/>
            <person name="Yan M."/>
            <person name="Daum C."/>
            <person name="Ng V."/>
            <person name="Clum A."/>
            <person name="Steindorff A."/>
            <person name="Ohm R.A."/>
            <person name="Martin F."/>
            <person name="Silar P."/>
            <person name="Natvig D.O."/>
            <person name="Lalanne C."/>
            <person name="Gautier V."/>
            <person name="Ament-Velasquez S.L."/>
            <person name="Kruys A."/>
            <person name="Hutchinson M.I."/>
            <person name="Powell A.J."/>
            <person name="Barry K."/>
            <person name="Miller A.N."/>
            <person name="Grigoriev I.V."/>
            <person name="Debuchy R."/>
            <person name="Gladieux P."/>
            <person name="Hiltunen Thoren M."/>
            <person name="Johannesson H."/>
        </authorList>
    </citation>
    <scope>NUCLEOTIDE SEQUENCE</scope>
    <source>
        <strain evidence="1">CBS 118394</strain>
    </source>
</reference>
<organism evidence="1 2">
    <name type="scientific">Apodospora peruviana</name>
    <dbReference type="NCBI Taxonomy" id="516989"/>
    <lineage>
        <taxon>Eukaryota</taxon>
        <taxon>Fungi</taxon>
        <taxon>Dikarya</taxon>
        <taxon>Ascomycota</taxon>
        <taxon>Pezizomycotina</taxon>
        <taxon>Sordariomycetes</taxon>
        <taxon>Sordariomycetidae</taxon>
        <taxon>Sordariales</taxon>
        <taxon>Lasiosphaeriaceae</taxon>
        <taxon>Apodospora</taxon>
    </lineage>
</organism>
<keyword evidence="2" id="KW-1185">Reference proteome</keyword>
<dbReference type="Proteomes" id="UP001283341">
    <property type="component" value="Unassembled WGS sequence"/>
</dbReference>
<accession>A0AAE0HWF5</accession>
<evidence type="ECO:0000313" key="1">
    <source>
        <dbReference type="EMBL" id="KAK3314170.1"/>
    </source>
</evidence>
<protein>
    <submittedName>
        <fullName evidence="1">Uncharacterized protein</fullName>
    </submittedName>
</protein>
<gene>
    <name evidence="1" type="ORF">B0H66DRAFT_373034</name>
</gene>
<dbReference type="EMBL" id="JAUEDM010000007">
    <property type="protein sequence ID" value="KAK3314170.1"/>
    <property type="molecule type" value="Genomic_DNA"/>
</dbReference>
<sequence length="227" mass="26009">MRLNVSIGQEESEDFEEHEDGRLRPDCCRSHRLYIQVCLDQTSIFGHRSAQGHGQPVFSAVRHRSQVQGHGVLRWRQYGRPIYCIPVRVWAQGQSIVAISRRTCKDFSGCQPRVVWPPLGAQTWRTNWKRRLHPFWTALAMSASSLRPAIYEGGSDPVFGRLQSQPISAAIPHTPWRWCFGRANMLWGTTGGVLTDLDDDDDSRMKVESRLGKVVYRPRTQTPRVIE</sequence>
<dbReference type="AlphaFoldDB" id="A0AAE0HWF5"/>
<reference evidence="1" key="2">
    <citation type="submission" date="2023-06" db="EMBL/GenBank/DDBJ databases">
        <authorList>
            <consortium name="Lawrence Berkeley National Laboratory"/>
            <person name="Haridas S."/>
            <person name="Hensen N."/>
            <person name="Bonometti L."/>
            <person name="Westerberg I."/>
            <person name="Brannstrom I.O."/>
            <person name="Guillou S."/>
            <person name="Cros-Aarteil S."/>
            <person name="Calhoun S."/>
            <person name="Kuo A."/>
            <person name="Mondo S."/>
            <person name="Pangilinan J."/>
            <person name="Riley R."/>
            <person name="Labutti K."/>
            <person name="Andreopoulos B."/>
            <person name="Lipzen A."/>
            <person name="Chen C."/>
            <person name="Yanf M."/>
            <person name="Daum C."/>
            <person name="Ng V."/>
            <person name="Clum A."/>
            <person name="Steindorff A."/>
            <person name="Ohm R."/>
            <person name="Martin F."/>
            <person name="Silar P."/>
            <person name="Natvig D."/>
            <person name="Lalanne C."/>
            <person name="Gautier V."/>
            <person name="Ament-Velasquez S.L."/>
            <person name="Kruys A."/>
            <person name="Hutchinson M.I."/>
            <person name="Powell A.J."/>
            <person name="Barry K."/>
            <person name="Miller A.N."/>
            <person name="Grigoriev I.V."/>
            <person name="Debuchy R."/>
            <person name="Gladieux P."/>
            <person name="Thoren M.H."/>
            <person name="Johannesson H."/>
        </authorList>
    </citation>
    <scope>NUCLEOTIDE SEQUENCE</scope>
    <source>
        <strain evidence="1">CBS 118394</strain>
    </source>
</reference>
<evidence type="ECO:0000313" key="2">
    <source>
        <dbReference type="Proteomes" id="UP001283341"/>
    </source>
</evidence>